<evidence type="ECO:0000313" key="2">
    <source>
        <dbReference type="EMBL" id="CAL5219720.1"/>
    </source>
</evidence>
<accession>A0ABP1FM91</accession>
<feature type="region of interest" description="Disordered" evidence="1">
    <location>
        <begin position="111"/>
        <end position="137"/>
    </location>
</feature>
<organism evidence="2 3">
    <name type="scientific">Coccomyxa viridis</name>
    <dbReference type="NCBI Taxonomy" id="1274662"/>
    <lineage>
        <taxon>Eukaryota</taxon>
        <taxon>Viridiplantae</taxon>
        <taxon>Chlorophyta</taxon>
        <taxon>core chlorophytes</taxon>
        <taxon>Trebouxiophyceae</taxon>
        <taxon>Trebouxiophyceae incertae sedis</taxon>
        <taxon>Coccomyxaceae</taxon>
        <taxon>Coccomyxa</taxon>
    </lineage>
</organism>
<dbReference type="SUPFAM" id="SSF160104">
    <property type="entry name" value="Acetoacetate decarboxylase-like"/>
    <property type="match status" value="1"/>
</dbReference>
<dbReference type="InterPro" id="IPR039343">
    <property type="entry name" value="NDX1-like"/>
</dbReference>
<dbReference type="Proteomes" id="UP001497392">
    <property type="component" value="Unassembled WGS sequence"/>
</dbReference>
<comment type="caution">
    <text evidence="2">The sequence shown here is derived from an EMBL/GenBank/DDBJ whole genome shotgun (WGS) entry which is preliminary data.</text>
</comment>
<keyword evidence="3" id="KW-1185">Reference proteome</keyword>
<dbReference type="EMBL" id="CAXHTA020000002">
    <property type="protein sequence ID" value="CAL5219720.1"/>
    <property type="molecule type" value="Genomic_DNA"/>
</dbReference>
<reference evidence="2 3" key="1">
    <citation type="submission" date="2024-06" db="EMBL/GenBank/DDBJ databases">
        <authorList>
            <person name="Kraege A."/>
            <person name="Thomma B."/>
        </authorList>
    </citation>
    <scope>NUCLEOTIDE SEQUENCE [LARGE SCALE GENOMIC DNA]</scope>
</reference>
<evidence type="ECO:0000313" key="3">
    <source>
        <dbReference type="Proteomes" id="UP001497392"/>
    </source>
</evidence>
<dbReference type="Gene3D" id="2.40.400.10">
    <property type="entry name" value="Acetoacetate decarboxylase-like"/>
    <property type="match status" value="1"/>
</dbReference>
<proteinExistence type="predicted"/>
<evidence type="ECO:0000256" key="1">
    <source>
        <dbReference type="SAM" id="MobiDB-lite"/>
    </source>
</evidence>
<name>A0ABP1FM91_9CHLO</name>
<dbReference type="PANTHER" id="PTHR35467">
    <property type="match status" value="1"/>
</dbReference>
<dbReference type="InterPro" id="IPR023375">
    <property type="entry name" value="ADC_dom_sf"/>
</dbReference>
<sequence>MVYSDPPWVFKGRALYQLHLVKAEEAKKYIPDSFKIVSLFGYTIGGFYLARYSDSPVGSFDELVALAGLVWNPPTSCAWAARVYVNNREARSHGRKHCGLPSRVCSFADITSSPSKSRRKPPSWWHQGDSEAEERSRAGHRITLYNEERRSWLQPWKSSSQGLDAPVCSMVLPPALSEAWAGPRIRMQLPSFSGATAECPQLLQYTCQLCTNVRAVPAAIVEASSSGDSKEALPGILGGRPLLALAFDNMEMKVNKPAVVSVTRNRSEEETAMQPALAWAMAN</sequence>
<gene>
    <name evidence="2" type="primary">g1613</name>
    <name evidence="2" type="ORF">VP750_LOCUS1379</name>
</gene>
<dbReference type="PANTHER" id="PTHR35467:SF2">
    <property type="entry name" value="PROTEIN NEOXANTHIN-DEFICIENT 1"/>
    <property type="match status" value="1"/>
</dbReference>
<protein>
    <submittedName>
        <fullName evidence="2">G1613 protein</fullName>
    </submittedName>
</protein>